<feature type="domain" description="KRAB" evidence="2">
    <location>
        <begin position="17"/>
        <end position="108"/>
    </location>
</feature>
<dbReference type="AlphaFoldDB" id="A0A674HPB8"/>
<dbReference type="SMART" id="SM00349">
    <property type="entry name" value="KRAB"/>
    <property type="match status" value="1"/>
</dbReference>
<dbReference type="InterPro" id="IPR001909">
    <property type="entry name" value="KRAB"/>
</dbReference>
<reference evidence="3" key="3">
    <citation type="submission" date="2025-09" db="UniProtKB">
        <authorList>
            <consortium name="Ensembl"/>
        </authorList>
    </citation>
    <scope>IDENTIFICATION</scope>
</reference>
<dbReference type="PROSITE" id="PS50805">
    <property type="entry name" value="KRAB"/>
    <property type="match status" value="1"/>
</dbReference>
<feature type="region of interest" description="Disordered" evidence="1">
    <location>
        <begin position="56"/>
        <end position="78"/>
    </location>
</feature>
<name>A0A674HPB8_TAEGU</name>
<organism evidence="3 4">
    <name type="scientific">Taeniopygia guttata</name>
    <name type="common">Zebra finch</name>
    <name type="synonym">Poephila guttata</name>
    <dbReference type="NCBI Taxonomy" id="59729"/>
    <lineage>
        <taxon>Eukaryota</taxon>
        <taxon>Metazoa</taxon>
        <taxon>Chordata</taxon>
        <taxon>Craniata</taxon>
        <taxon>Vertebrata</taxon>
        <taxon>Euteleostomi</taxon>
        <taxon>Archelosauria</taxon>
        <taxon>Archosauria</taxon>
        <taxon>Dinosauria</taxon>
        <taxon>Saurischia</taxon>
        <taxon>Theropoda</taxon>
        <taxon>Coelurosauria</taxon>
        <taxon>Aves</taxon>
        <taxon>Neognathae</taxon>
        <taxon>Neoaves</taxon>
        <taxon>Telluraves</taxon>
        <taxon>Australaves</taxon>
        <taxon>Passeriformes</taxon>
        <taxon>Passeroidea</taxon>
        <taxon>Estrildidae</taxon>
        <taxon>Estrildinae</taxon>
        <taxon>Taeniopygia</taxon>
    </lineage>
</organism>
<dbReference type="Pfam" id="PF01352">
    <property type="entry name" value="KRAB"/>
    <property type="match status" value="1"/>
</dbReference>
<dbReference type="InterPro" id="IPR050169">
    <property type="entry name" value="Krueppel_C2H2_ZnF"/>
</dbReference>
<dbReference type="SUPFAM" id="SSF109640">
    <property type="entry name" value="KRAB domain (Kruppel-associated box)"/>
    <property type="match status" value="1"/>
</dbReference>
<dbReference type="PANTHER" id="PTHR23232">
    <property type="entry name" value="KRAB DOMAIN C2H2 ZINC FINGER"/>
    <property type="match status" value="1"/>
</dbReference>
<sequence length="108" mass="10903">GALSPPRCPCQGLPPEVTFEDVAVSFSPEEWAQLAPWQRALHREVMGDNYDLVASLGEGPESHGGAPCAGGHSGDTNTSDTCECPGVPCGAGGALGGEGRALAPCDTP</sequence>
<protein>
    <recommendedName>
        <fullName evidence="2">KRAB domain-containing protein</fullName>
    </recommendedName>
</protein>
<dbReference type="GeneTree" id="ENSGT01030000235032"/>
<dbReference type="InterPro" id="IPR036051">
    <property type="entry name" value="KRAB_dom_sf"/>
</dbReference>
<proteinExistence type="predicted"/>
<reference evidence="3 4" key="1">
    <citation type="journal article" date="2010" name="Nature">
        <title>The genome of a songbird.</title>
        <authorList>
            <person name="Warren W.C."/>
            <person name="Clayton D.F."/>
            <person name="Ellegren H."/>
            <person name="Arnold A.P."/>
            <person name="Hillier L.W."/>
            <person name="Kunstner A."/>
            <person name="Searle S."/>
            <person name="White S."/>
            <person name="Vilella A.J."/>
            <person name="Fairley S."/>
            <person name="Heger A."/>
            <person name="Kong L."/>
            <person name="Ponting C.P."/>
            <person name="Jarvis E.D."/>
            <person name="Mello C.V."/>
            <person name="Minx P."/>
            <person name="Lovell P."/>
            <person name="Velho T.A."/>
            <person name="Ferris M."/>
            <person name="Balakrishnan C.N."/>
            <person name="Sinha S."/>
            <person name="Blatti C."/>
            <person name="London S.E."/>
            <person name="Li Y."/>
            <person name="Lin Y.C."/>
            <person name="George J."/>
            <person name="Sweedler J."/>
            <person name="Southey B."/>
            <person name="Gunaratne P."/>
            <person name="Watson M."/>
            <person name="Nam K."/>
            <person name="Backstrom N."/>
            <person name="Smeds L."/>
            <person name="Nabholz B."/>
            <person name="Itoh Y."/>
            <person name="Whitney O."/>
            <person name="Pfenning A.R."/>
            <person name="Howard J."/>
            <person name="Volker M."/>
            <person name="Skinner B.M."/>
            <person name="Griffin D.K."/>
            <person name="Ye L."/>
            <person name="McLaren W.M."/>
            <person name="Flicek P."/>
            <person name="Quesada V."/>
            <person name="Velasco G."/>
            <person name="Lopez-Otin C."/>
            <person name="Puente X.S."/>
            <person name="Olender T."/>
            <person name="Lancet D."/>
            <person name="Smit A.F."/>
            <person name="Hubley R."/>
            <person name="Konkel M.K."/>
            <person name="Walker J.A."/>
            <person name="Batzer M.A."/>
            <person name="Gu W."/>
            <person name="Pollock D.D."/>
            <person name="Chen L."/>
            <person name="Cheng Z."/>
            <person name="Eichler E.E."/>
            <person name="Stapley J."/>
            <person name="Slate J."/>
            <person name="Ekblom R."/>
            <person name="Birkhead T."/>
            <person name="Burke T."/>
            <person name="Burt D."/>
            <person name="Scharff C."/>
            <person name="Adam I."/>
            <person name="Richard H."/>
            <person name="Sultan M."/>
            <person name="Soldatov A."/>
            <person name="Lehrach H."/>
            <person name="Edwards S.V."/>
            <person name="Yang S.P."/>
            <person name="Li X."/>
            <person name="Graves T."/>
            <person name="Fulton L."/>
            <person name="Nelson J."/>
            <person name="Chinwalla A."/>
            <person name="Hou S."/>
            <person name="Mardis E.R."/>
            <person name="Wilson R.K."/>
        </authorList>
    </citation>
    <scope>NUCLEOTIDE SEQUENCE [LARGE SCALE GENOMIC DNA]</scope>
</reference>
<evidence type="ECO:0000259" key="2">
    <source>
        <dbReference type="PROSITE" id="PS50805"/>
    </source>
</evidence>
<evidence type="ECO:0000313" key="3">
    <source>
        <dbReference type="Ensembl" id="ENSTGUP00000036375.1"/>
    </source>
</evidence>
<dbReference type="PANTHER" id="PTHR23232:SF133">
    <property type="entry name" value="RIKEN CDNA 1700020N01 GENE"/>
    <property type="match status" value="1"/>
</dbReference>
<evidence type="ECO:0000313" key="4">
    <source>
        <dbReference type="Proteomes" id="UP000007754"/>
    </source>
</evidence>
<dbReference type="Proteomes" id="UP000007754">
    <property type="component" value="Chromosome 2"/>
</dbReference>
<evidence type="ECO:0000256" key="1">
    <source>
        <dbReference type="SAM" id="MobiDB-lite"/>
    </source>
</evidence>
<keyword evidence="4" id="KW-1185">Reference proteome</keyword>
<dbReference type="CDD" id="cd07765">
    <property type="entry name" value="KRAB_A-box"/>
    <property type="match status" value="1"/>
</dbReference>
<dbReference type="InParanoid" id="A0A674HPB8"/>
<reference evidence="3" key="2">
    <citation type="submission" date="2025-08" db="UniProtKB">
        <authorList>
            <consortium name="Ensembl"/>
        </authorList>
    </citation>
    <scope>IDENTIFICATION</scope>
</reference>
<dbReference type="Gene3D" id="6.10.140.140">
    <property type="match status" value="1"/>
</dbReference>
<accession>A0A674HPB8</accession>
<dbReference type="GO" id="GO:0006355">
    <property type="term" value="P:regulation of DNA-templated transcription"/>
    <property type="evidence" value="ECO:0007669"/>
    <property type="project" value="InterPro"/>
</dbReference>
<dbReference type="Ensembl" id="ENSTGUT00000039280.1">
    <property type="protein sequence ID" value="ENSTGUP00000036375.1"/>
    <property type="gene ID" value="ENSTGUG00000023107.1"/>
</dbReference>